<dbReference type="Gene3D" id="2.60.60.30">
    <property type="entry name" value="sav2460 like domains"/>
    <property type="match status" value="1"/>
</dbReference>
<dbReference type="Pfam" id="PF02342">
    <property type="entry name" value="TerD"/>
    <property type="match status" value="1"/>
</dbReference>
<evidence type="ECO:0000259" key="1">
    <source>
        <dbReference type="Pfam" id="PF02342"/>
    </source>
</evidence>
<organism evidence="2 3">
    <name type="scientific">Nocardia rhizosphaerihabitans</name>
    <dbReference type="NCBI Taxonomy" id="1691570"/>
    <lineage>
        <taxon>Bacteria</taxon>
        <taxon>Bacillati</taxon>
        <taxon>Actinomycetota</taxon>
        <taxon>Actinomycetes</taxon>
        <taxon>Mycobacteriales</taxon>
        <taxon>Nocardiaceae</taxon>
        <taxon>Nocardia</taxon>
    </lineage>
</organism>
<protein>
    <submittedName>
        <fullName evidence="2">Tellurium resistance protein TerZ</fullName>
    </submittedName>
</protein>
<evidence type="ECO:0000313" key="2">
    <source>
        <dbReference type="EMBL" id="GGN79502.1"/>
    </source>
</evidence>
<accession>A0ABQ2KCM2</accession>
<feature type="domain" description="TerD" evidence="1">
    <location>
        <begin position="10"/>
        <end position="165"/>
    </location>
</feature>
<dbReference type="Proteomes" id="UP000658127">
    <property type="component" value="Unassembled WGS sequence"/>
</dbReference>
<gene>
    <name evidence="2" type="ORF">GCM10011610_27940</name>
</gene>
<keyword evidence="3" id="KW-1185">Reference proteome</keyword>
<sequence>MTGALPHPGHSSLRHVTMGLGWDPVRATGLFGRRSKDIDLNAAALSFVGERFTDVAFHEQLTSRDTAMRHLGDSVTGDGDGDNEVIVVDLTRLDPDVTTVVFIVTCYSGQGFDQIENGFCRVTDNVTGRELARIELASARSHTGLVLGKLHRPQGDWIFTWIGEPIWAQHVVNAIPQLNGHLA</sequence>
<dbReference type="InterPro" id="IPR051324">
    <property type="entry name" value="Stress/Tellurium_Resist"/>
</dbReference>
<dbReference type="RefSeq" id="WP_189027992.1">
    <property type="nucleotide sequence ID" value="NZ_BMNE01000003.1"/>
</dbReference>
<dbReference type="CDD" id="cd06974">
    <property type="entry name" value="TerD_like"/>
    <property type="match status" value="1"/>
</dbReference>
<comment type="caution">
    <text evidence="2">The sequence shown here is derived from an EMBL/GenBank/DDBJ whole genome shotgun (WGS) entry which is preliminary data.</text>
</comment>
<dbReference type="EMBL" id="BMNE01000003">
    <property type="protein sequence ID" value="GGN79502.1"/>
    <property type="molecule type" value="Genomic_DNA"/>
</dbReference>
<name>A0ABQ2KCM2_9NOCA</name>
<dbReference type="InterPro" id="IPR003325">
    <property type="entry name" value="TerD"/>
</dbReference>
<proteinExistence type="predicted"/>
<dbReference type="PANTHER" id="PTHR32097:SF17">
    <property type="entry name" value="CAMP-BINDING PROTEIN 1-RELATED"/>
    <property type="match status" value="1"/>
</dbReference>
<evidence type="ECO:0000313" key="3">
    <source>
        <dbReference type="Proteomes" id="UP000658127"/>
    </source>
</evidence>
<reference evidence="3" key="1">
    <citation type="journal article" date="2019" name="Int. J. Syst. Evol. Microbiol.">
        <title>The Global Catalogue of Microorganisms (GCM) 10K type strain sequencing project: providing services to taxonomists for standard genome sequencing and annotation.</title>
        <authorList>
            <consortium name="The Broad Institute Genomics Platform"/>
            <consortium name="The Broad Institute Genome Sequencing Center for Infectious Disease"/>
            <person name="Wu L."/>
            <person name="Ma J."/>
        </authorList>
    </citation>
    <scope>NUCLEOTIDE SEQUENCE [LARGE SCALE GENOMIC DNA]</scope>
    <source>
        <strain evidence="3">CGMCC 4.7329</strain>
    </source>
</reference>
<dbReference type="PANTHER" id="PTHR32097">
    <property type="entry name" value="CAMP-BINDING PROTEIN 1-RELATED"/>
    <property type="match status" value="1"/>
</dbReference>